<dbReference type="GO" id="GO:0008757">
    <property type="term" value="F:S-adenosylmethionine-dependent methyltransferase activity"/>
    <property type="evidence" value="ECO:0007669"/>
    <property type="project" value="InterPro"/>
</dbReference>
<dbReference type="InterPro" id="IPR013216">
    <property type="entry name" value="Methyltransf_11"/>
</dbReference>
<dbReference type="PANTHER" id="PTHR43591">
    <property type="entry name" value="METHYLTRANSFERASE"/>
    <property type="match status" value="1"/>
</dbReference>
<dbReference type="InterPro" id="IPR029063">
    <property type="entry name" value="SAM-dependent_MTases_sf"/>
</dbReference>
<dbReference type="Gene3D" id="3.40.50.150">
    <property type="entry name" value="Vaccinia Virus protein VP39"/>
    <property type="match status" value="1"/>
</dbReference>
<evidence type="ECO:0000259" key="1">
    <source>
        <dbReference type="Pfam" id="PF08241"/>
    </source>
</evidence>
<dbReference type="EMBL" id="UOGE01000048">
    <property type="protein sequence ID" value="VAX19774.1"/>
    <property type="molecule type" value="Genomic_DNA"/>
</dbReference>
<name>A0A3B1C6X2_9ZZZZ</name>
<evidence type="ECO:0000313" key="2">
    <source>
        <dbReference type="EMBL" id="VAX19774.1"/>
    </source>
</evidence>
<reference evidence="2" key="1">
    <citation type="submission" date="2018-06" db="EMBL/GenBank/DDBJ databases">
        <authorList>
            <person name="Zhirakovskaya E."/>
        </authorList>
    </citation>
    <scope>NUCLEOTIDE SEQUENCE</scope>
</reference>
<accession>A0A3B1C6X2</accession>
<proteinExistence type="predicted"/>
<gene>
    <name evidence="2" type="ORF">MNBD_NITROSPINAE02-2159</name>
</gene>
<feature type="domain" description="Methyltransferase type 11" evidence="1">
    <location>
        <begin position="45"/>
        <end position="140"/>
    </location>
</feature>
<sequence length="212" mass="24276">MDREKIKKIYKSYANVYDFLFKQFFHPRQKCAIASLDFIEGDKVLDVGVGTGLTLPLYPEFCEVTGVDISKDMLKQAKKKVAKHSLTNITLLEMDACDLKFKDSAFDYVVATHILSVVPEPLKAIEEMRRVTKPDGKIVIVNHFVSSNPTVAKVENFFDPVFRRVGWRMDMKLEDLVSATNLEIYQVMKLKKIDLWQIVHANNNKIPYGQTG</sequence>
<organism evidence="2">
    <name type="scientific">hydrothermal vent metagenome</name>
    <dbReference type="NCBI Taxonomy" id="652676"/>
    <lineage>
        <taxon>unclassified sequences</taxon>
        <taxon>metagenomes</taxon>
        <taxon>ecological metagenomes</taxon>
    </lineage>
</organism>
<dbReference type="Pfam" id="PF08241">
    <property type="entry name" value="Methyltransf_11"/>
    <property type="match status" value="1"/>
</dbReference>
<dbReference type="AlphaFoldDB" id="A0A3B1C6X2"/>
<dbReference type="CDD" id="cd02440">
    <property type="entry name" value="AdoMet_MTases"/>
    <property type="match status" value="1"/>
</dbReference>
<protein>
    <recommendedName>
        <fullName evidence="1">Methyltransferase type 11 domain-containing protein</fullName>
    </recommendedName>
</protein>
<dbReference type="SUPFAM" id="SSF53335">
    <property type="entry name" value="S-adenosyl-L-methionine-dependent methyltransferases"/>
    <property type="match status" value="1"/>
</dbReference>